<dbReference type="AlphaFoldDB" id="A0A4Y7I9F7"/>
<dbReference type="EMBL" id="CM010715">
    <property type="protein sequence ID" value="RZC45577.1"/>
    <property type="molecule type" value="Genomic_DNA"/>
</dbReference>
<sequence length="144" mass="15517">MLSPPSSFGFGLTGTEPYTVGVGGGGCVSDAGGDESDPLSSFPHLHHHSIGFRLADEFESDDWMETNNDPLVTCSSRLSTQSSNPSSDLCPPLIFPSDTQQKKPNLLQSHHQHQLPTWVPTPVLQPQDLPSLQNSSSLLQKPLV</sequence>
<evidence type="ECO:0000256" key="1">
    <source>
        <dbReference type="SAM" id="MobiDB-lite"/>
    </source>
</evidence>
<name>A0A4Y7I9F7_PAPSO</name>
<dbReference type="Gramene" id="RZC45577">
    <property type="protein sequence ID" value="RZC45577"/>
    <property type="gene ID" value="C5167_038528"/>
</dbReference>
<feature type="compositionally biased region" description="Polar residues" evidence="1">
    <location>
        <begin position="76"/>
        <end position="87"/>
    </location>
</feature>
<evidence type="ECO:0000313" key="3">
    <source>
        <dbReference type="Proteomes" id="UP000316621"/>
    </source>
</evidence>
<proteinExistence type="predicted"/>
<protein>
    <submittedName>
        <fullName evidence="2">Uncharacterized protein</fullName>
    </submittedName>
</protein>
<feature type="compositionally biased region" description="Polar residues" evidence="1">
    <location>
        <begin position="97"/>
        <end position="109"/>
    </location>
</feature>
<organism evidence="2 3">
    <name type="scientific">Papaver somniferum</name>
    <name type="common">Opium poppy</name>
    <dbReference type="NCBI Taxonomy" id="3469"/>
    <lineage>
        <taxon>Eukaryota</taxon>
        <taxon>Viridiplantae</taxon>
        <taxon>Streptophyta</taxon>
        <taxon>Embryophyta</taxon>
        <taxon>Tracheophyta</taxon>
        <taxon>Spermatophyta</taxon>
        <taxon>Magnoliopsida</taxon>
        <taxon>Ranunculales</taxon>
        <taxon>Papaveraceae</taxon>
        <taxon>Papaveroideae</taxon>
        <taxon>Papaver</taxon>
    </lineage>
</organism>
<accession>A0A4Y7I9F7</accession>
<keyword evidence="3" id="KW-1185">Reference proteome</keyword>
<evidence type="ECO:0000313" key="2">
    <source>
        <dbReference type="EMBL" id="RZC45577.1"/>
    </source>
</evidence>
<reference evidence="2 3" key="1">
    <citation type="journal article" date="2018" name="Science">
        <title>The opium poppy genome and morphinan production.</title>
        <authorList>
            <person name="Guo L."/>
            <person name="Winzer T."/>
            <person name="Yang X."/>
            <person name="Li Y."/>
            <person name="Ning Z."/>
            <person name="He Z."/>
            <person name="Teodor R."/>
            <person name="Lu Y."/>
            <person name="Bowser T.A."/>
            <person name="Graham I.A."/>
            <person name="Ye K."/>
        </authorList>
    </citation>
    <scope>NUCLEOTIDE SEQUENCE [LARGE SCALE GENOMIC DNA]</scope>
    <source>
        <strain evidence="3">cv. HN1</strain>
        <tissue evidence="2">Leaves</tissue>
    </source>
</reference>
<feature type="region of interest" description="Disordered" evidence="1">
    <location>
        <begin position="76"/>
        <end position="113"/>
    </location>
</feature>
<dbReference type="Proteomes" id="UP000316621">
    <property type="component" value="Chromosome 1"/>
</dbReference>
<gene>
    <name evidence="2" type="ORF">C5167_038528</name>
</gene>